<dbReference type="AlphaFoldDB" id="A0AAN4HKJ7"/>
<dbReference type="Proteomes" id="UP000013487">
    <property type="component" value="Unassembled WGS sequence"/>
</dbReference>
<sequence>MSKKREIFRLLEEDCVNPTSEEIIKKYINNLIRENEELKKKKRKVVS</sequence>
<evidence type="ECO:0000313" key="2">
    <source>
        <dbReference type="Proteomes" id="UP000013487"/>
    </source>
</evidence>
<evidence type="ECO:0000313" key="1">
    <source>
        <dbReference type="EMBL" id="ERI01430.1"/>
    </source>
</evidence>
<proteinExistence type="predicted"/>
<comment type="caution">
    <text evidence="1">The sequence shown here is derived from an EMBL/GenBank/DDBJ whole genome shotgun (WGS) entry which is preliminary data.</text>
</comment>
<protein>
    <submittedName>
        <fullName evidence="1">Uncharacterized protein</fullName>
    </submittedName>
</protein>
<name>A0AAN4HKJ7_BACTU</name>
<gene>
    <name evidence="1" type="ORF">BTCBT_003018</name>
</gene>
<dbReference type="RefSeq" id="WP_000039109.1">
    <property type="nucleotide sequence ID" value="NZ_ARXZ02000004.1"/>
</dbReference>
<reference evidence="1 2" key="1">
    <citation type="journal article" date="2013" name="Genome Announc.">
        <title>Draft Genome Sequence of Bacillus thuringiensis var. thuringiensis Strain T01-328, a Brazilian Isolate That Produces a Soluble Pesticide Protein, Cry1Ia.</title>
        <authorList>
            <person name="Varani A.M."/>
            <person name="Lemos M.V."/>
            <person name="Fernandes C.C."/>
            <person name="Lemos E.G."/>
            <person name="Alves E.C."/>
            <person name="Desiderio J.A."/>
        </authorList>
    </citation>
    <scope>NUCLEOTIDE SEQUENCE [LARGE SCALE GENOMIC DNA]</scope>
    <source>
        <strain evidence="1 2">T01-328</strain>
    </source>
</reference>
<organism evidence="1 2">
    <name type="scientific">Bacillus thuringiensis T01-328</name>
    <dbReference type="NCBI Taxonomy" id="1324966"/>
    <lineage>
        <taxon>Bacteria</taxon>
        <taxon>Bacillati</taxon>
        <taxon>Bacillota</taxon>
        <taxon>Bacilli</taxon>
        <taxon>Bacillales</taxon>
        <taxon>Bacillaceae</taxon>
        <taxon>Bacillus</taxon>
        <taxon>Bacillus cereus group</taxon>
    </lineage>
</organism>
<accession>A0AAN4HKJ7</accession>
<dbReference type="EMBL" id="ARXZ02000004">
    <property type="protein sequence ID" value="ERI01430.1"/>
    <property type="molecule type" value="Genomic_DNA"/>
</dbReference>